<comment type="similarity">
    <text evidence="2 8">Belongs to the inorganic phosphate transporter (PiT) (TC 2.A.20) family.</text>
</comment>
<dbReference type="Pfam" id="PF01384">
    <property type="entry name" value="PHO4"/>
    <property type="match status" value="1"/>
</dbReference>
<accession>A0AAV7I8W1</accession>
<keyword evidence="6 8" id="KW-1133">Transmembrane helix</keyword>
<evidence type="ECO:0000256" key="6">
    <source>
        <dbReference type="ARBA" id="ARBA00022989"/>
    </source>
</evidence>
<evidence type="ECO:0000256" key="3">
    <source>
        <dbReference type="ARBA" id="ARBA00022448"/>
    </source>
</evidence>
<dbReference type="GO" id="GO:0005315">
    <property type="term" value="F:phosphate transmembrane transporter activity"/>
    <property type="evidence" value="ECO:0007669"/>
    <property type="project" value="InterPro"/>
</dbReference>
<feature type="transmembrane region" description="Helical" evidence="8">
    <location>
        <begin position="496"/>
        <end position="514"/>
    </location>
</feature>
<keyword evidence="5 8" id="KW-0812">Transmembrane</keyword>
<proteinExistence type="inferred from homology"/>
<feature type="transmembrane region" description="Helical" evidence="8">
    <location>
        <begin position="303"/>
        <end position="320"/>
    </location>
</feature>
<reference evidence="9 10" key="1">
    <citation type="journal article" date="2021" name="J. Hered.">
        <title>A chromosome-level genome assembly of the parasitoid wasp, Cotesia glomerata (Hymenoptera: Braconidae).</title>
        <authorList>
            <person name="Pinto B.J."/>
            <person name="Weis J.J."/>
            <person name="Gamble T."/>
            <person name="Ode P.J."/>
            <person name="Paul R."/>
            <person name="Zaspel J.M."/>
        </authorList>
    </citation>
    <scope>NUCLEOTIDE SEQUENCE [LARGE SCALE GENOMIC DNA]</scope>
    <source>
        <strain evidence="9">CgM1</strain>
    </source>
</reference>
<evidence type="ECO:0000313" key="9">
    <source>
        <dbReference type="EMBL" id="KAH0548760.1"/>
    </source>
</evidence>
<name>A0AAV7I8W1_COTGL</name>
<dbReference type="EMBL" id="JAHXZJ010001864">
    <property type="protein sequence ID" value="KAH0548760.1"/>
    <property type="molecule type" value="Genomic_DNA"/>
</dbReference>
<keyword evidence="4 8" id="KW-0592">Phosphate transport</keyword>
<feature type="transmembrane region" description="Helical" evidence="8">
    <location>
        <begin position="262"/>
        <end position="283"/>
    </location>
</feature>
<comment type="caution">
    <text evidence="9">The sequence shown here is derived from an EMBL/GenBank/DDBJ whole genome shotgun (WGS) entry which is preliminary data.</text>
</comment>
<feature type="transmembrane region" description="Helical" evidence="8">
    <location>
        <begin position="205"/>
        <end position="226"/>
    </location>
</feature>
<dbReference type="PANTHER" id="PTHR11101">
    <property type="entry name" value="PHOSPHATE TRANSPORTER"/>
    <property type="match status" value="1"/>
</dbReference>
<dbReference type="Proteomes" id="UP000826195">
    <property type="component" value="Unassembled WGS sequence"/>
</dbReference>
<evidence type="ECO:0000313" key="10">
    <source>
        <dbReference type="Proteomes" id="UP000826195"/>
    </source>
</evidence>
<evidence type="ECO:0000256" key="2">
    <source>
        <dbReference type="ARBA" id="ARBA00009916"/>
    </source>
</evidence>
<evidence type="ECO:0000256" key="5">
    <source>
        <dbReference type="ARBA" id="ARBA00022692"/>
    </source>
</evidence>
<organism evidence="9 10">
    <name type="scientific">Cotesia glomerata</name>
    <name type="common">Lepidopteran parasitic wasp</name>
    <name type="synonym">Apanteles glomeratus</name>
    <dbReference type="NCBI Taxonomy" id="32391"/>
    <lineage>
        <taxon>Eukaryota</taxon>
        <taxon>Metazoa</taxon>
        <taxon>Ecdysozoa</taxon>
        <taxon>Arthropoda</taxon>
        <taxon>Hexapoda</taxon>
        <taxon>Insecta</taxon>
        <taxon>Pterygota</taxon>
        <taxon>Neoptera</taxon>
        <taxon>Endopterygota</taxon>
        <taxon>Hymenoptera</taxon>
        <taxon>Apocrita</taxon>
        <taxon>Ichneumonoidea</taxon>
        <taxon>Braconidae</taxon>
        <taxon>Microgastrinae</taxon>
        <taxon>Cotesia</taxon>
    </lineage>
</organism>
<evidence type="ECO:0000256" key="1">
    <source>
        <dbReference type="ARBA" id="ARBA00004141"/>
    </source>
</evidence>
<dbReference type="GO" id="GO:0016020">
    <property type="term" value="C:membrane"/>
    <property type="evidence" value="ECO:0007669"/>
    <property type="project" value="UniProtKB-SubCell"/>
</dbReference>
<evidence type="ECO:0000256" key="4">
    <source>
        <dbReference type="ARBA" id="ARBA00022592"/>
    </source>
</evidence>
<dbReference type="GO" id="GO:0035435">
    <property type="term" value="P:phosphate ion transmembrane transport"/>
    <property type="evidence" value="ECO:0007669"/>
    <property type="project" value="TreeGrafter"/>
</dbReference>
<dbReference type="AlphaFoldDB" id="A0AAV7I8W1"/>
<feature type="transmembrane region" description="Helical" evidence="8">
    <location>
        <begin position="332"/>
        <end position="354"/>
    </location>
</feature>
<comment type="subcellular location">
    <subcellularLocation>
        <location evidence="1 8">Membrane</location>
        <topology evidence="1 8">Multi-pass membrane protein</topology>
    </subcellularLocation>
</comment>
<evidence type="ECO:0000256" key="7">
    <source>
        <dbReference type="ARBA" id="ARBA00023136"/>
    </source>
</evidence>
<feature type="transmembrane region" description="Helical" evidence="8">
    <location>
        <begin position="586"/>
        <end position="607"/>
    </location>
</feature>
<keyword evidence="3 8" id="KW-0813">Transport</keyword>
<comment type="function">
    <text evidence="8">Sodium-phosphate symporter.</text>
</comment>
<dbReference type="PANTHER" id="PTHR11101:SF80">
    <property type="entry name" value="PHOSPHATE TRANSPORTER"/>
    <property type="match status" value="1"/>
</dbReference>
<keyword evidence="10" id="KW-1185">Reference proteome</keyword>
<evidence type="ECO:0000256" key="8">
    <source>
        <dbReference type="RuleBase" id="RU363058"/>
    </source>
</evidence>
<gene>
    <name evidence="9" type="ORF">KQX54_002158</name>
</gene>
<keyword evidence="7 8" id="KW-0472">Membrane</keyword>
<feature type="transmembrane region" description="Helical" evidence="8">
    <location>
        <begin position="124"/>
        <end position="142"/>
    </location>
</feature>
<feature type="transmembrane region" description="Helical" evidence="8">
    <location>
        <begin position="162"/>
        <end position="184"/>
    </location>
</feature>
<protein>
    <recommendedName>
        <fullName evidence="8">Phosphate transporter</fullName>
    </recommendedName>
</protein>
<sequence>MCQGLEIPAQARRVSGIRSIATSHSRNRYFRHPVLFFNPSGAGNVNEQHSRKISVIWIITSYNTRPGVDVKSMRNKIPMQKTKRRSIKVLKIMMKRMAFGRIKSVPKLEDKLSLTMTEQYDPDFIWLVVVGFIVAFILAFGIGANDVANSFGTSVGAGVLTIFQACILATIFEIAGAVLIGYKVSDTMRKGILDVGLYEGFEKEFMIGLLCSLTGSGIWLLFATALRLPISGTHSIVGATVGFSLVCRGTAGVRWMALLNIAGSWFASPILSGIVSVLLFWLIKKSILNARMPLERGLRVLPIFYGLTLSVNILSVILDGPKLLMMDNLPKWVSGVAAVVAGLLSGLIVLVFVVPVQRRRIMLSNALDPTSFGACDSKKETTPLSVITETPNTTNKVAKSGEQPGLRGNNSASPLLLTTGGTEICDEGITEPVDTQNHTEDNPEVAKLFSFLQVLTAAFGSFAHGGNDVSNAIGPLIGLWAVYAEGSAKQETETPLLILLYGGVGISVGLWIWGRRVIQTLGQDLAKITPTTGFTIEVGAALTVLLASKAGLPVSTTHCKVGSVVCVGWASRGGEGVSWTLFRNIAFAWLITVPAAGLLSAGCMVAMKQIVEM</sequence>
<dbReference type="InterPro" id="IPR001204">
    <property type="entry name" value="Phos_transporter"/>
</dbReference>